<dbReference type="InterPro" id="IPR038765">
    <property type="entry name" value="Papain-like_cys_pep_sf"/>
</dbReference>
<reference evidence="2 3" key="1">
    <citation type="submission" date="2019-07" db="EMBL/GenBank/DDBJ databases">
        <title>complete genome sequencing of Ornithinimicrobium sp. H23M54.</title>
        <authorList>
            <person name="Bae J.-W."/>
            <person name="Lee S.-Y."/>
        </authorList>
    </citation>
    <scope>NUCLEOTIDE SEQUENCE [LARGE SCALE GENOMIC DNA]</scope>
    <source>
        <strain evidence="2 3">H23M54</strain>
    </source>
</reference>
<dbReference type="Pfam" id="PF05257">
    <property type="entry name" value="CHAP"/>
    <property type="match status" value="1"/>
</dbReference>
<dbReference type="EMBL" id="CP041616">
    <property type="protein sequence ID" value="QDO88459.1"/>
    <property type="molecule type" value="Genomic_DNA"/>
</dbReference>
<name>A0A516GAB4_9MICO</name>
<proteinExistence type="predicted"/>
<accession>A0A516GAB4</accession>
<dbReference type="InterPro" id="IPR007921">
    <property type="entry name" value="CHAP_dom"/>
</dbReference>
<dbReference type="SUPFAM" id="SSF54001">
    <property type="entry name" value="Cysteine proteinases"/>
    <property type="match status" value="1"/>
</dbReference>
<evidence type="ECO:0000313" key="3">
    <source>
        <dbReference type="Proteomes" id="UP000315395"/>
    </source>
</evidence>
<dbReference type="Gene3D" id="3.90.1720.10">
    <property type="entry name" value="endopeptidase domain like (from Nostoc punctiforme)"/>
    <property type="match status" value="1"/>
</dbReference>
<organism evidence="2 3">
    <name type="scientific">Ornithinimicrobium ciconiae</name>
    <dbReference type="NCBI Taxonomy" id="2594265"/>
    <lineage>
        <taxon>Bacteria</taxon>
        <taxon>Bacillati</taxon>
        <taxon>Actinomycetota</taxon>
        <taxon>Actinomycetes</taxon>
        <taxon>Micrococcales</taxon>
        <taxon>Ornithinimicrobiaceae</taxon>
        <taxon>Ornithinimicrobium</taxon>
    </lineage>
</organism>
<sequence>MNGVAQVRKERRTRSWLAGVAAITVALGGLTAPAVAQDASHAPSEFAEFAAGHTVNEAGYPDAEILAPAKGTGTVKANSAVNIRRGPHSGYYSTNGSYPNGTTLTLLCKTFGQKVTGPAGTTNRWYKTAGRKYVSGGYLVVTKTPGNCTEPTGDDYPWSGQCPTPPGVGNERDTWNYTKGQCTSFVSFRAQGRLGKNLSGLGQASEWNNRAPAKGISVGTMPLIGAVAVSESGTYGHVAYVTKVNSDFSFTVEEYNYVAKCKHGVRANLTLANSSFSSFIYP</sequence>
<dbReference type="PROSITE" id="PS50911">
    <property type="entry name" value="CHAP"/>
    <property type="match status" value="1"/>
</dbReference>
<dbReference type="AlphaFoldDB" id="A0A516GAB4"/>
<gene>
    <name evidence="2" type="ORF">FNH13_08990</name>
</gene>
<dbReference type="Proteomes" id="UP000315395">
    <property type="component" value="Chromosome"/>
</dbReference>
<dbReference type="OrthoDB" id="3734014at2"/>
<feature type="domain" description="Peptidase C51" evidence="1">
    <location>
        <begin position="157"/>
        <end position="282"/>
    </location>
</feature>
<evidence type="ECO:0000259" key="1">
    <source>
        <dbReference type="PROSITE" id="PS50911"/>
    </source>
</evidence>
<evidence type="ECO:0000313" key="2">
    <source>
        <dbReference type="EMBL" id="QDO88459.1"/>
    </source>
</evidence>
<protein>
    <submittedName>
        <fullName evidence="2">CHAP domain-containing protein</fullName>
    </submittedName>
</protein>
<dbReference type="Gene3D" id="2.30.30.40">
    <property type="entry name" value="SH3 Domains"/>
    <property type="match status" value="1"/>
</dbReference>
<dbReference type="KEGG" id="orz:FNH13_08990"/>
<keyword evidence="3" id="KW-1185">Reference proteome</keyword>